<dbReference type="KEGG" id="csab:103233268"/>
<dbReference type="InterPro" id="IPR039127">
    <property type="entry name" value="Trm112"/>
</dbReference>
<evidence type="ECO:0000256" key="3">
    <source>
        <dbReference type="ARBA" id="ARBA00007980"/>
    </source>
</evidence>
<dbReference type="jPOST" id="A0A0D9R4B8"/>
<evidence type="ECO:0000313" key="8">
    <source>
        <dbReference type="Ensembl" id="ENSCSAP00000003457.1"/>
    </source>
</evidence>
<evidence type="ECO:0000256" key="6">
    <source>
        <dbReference type="ARBA" id="ARBA00023242"/>
    </source>
</evidence>
<dbReference type="Pfam" id="PF03966">
    <property type="entry name" value="Trm112p"/>
    <property type="match status" value="1"/>
</dbReference>
<protein>
    <recommendedName>
        <fullName evidence="4">Multifunctional methyltransferase subunit TRM112-like protein</fullName>
    </recommendedName>
    <alternativeName>
        <fullName evidence="7">tRNA methyltransferase 112 homolog</fullName>
    </alternativeName>
</protein>
<dbReference type="AlphaFoldDB" id="A0A0D9R4B8"/>
<dbReference type="Ensembl" id="ENSCSAT00000005233.1">
    <property type="protein sequence ID" value="ENSCSAP00000003457.1"/>
    <property type="gene ID" value="ENSCSAG00000007187.1"/>
</dbReference>
<evidence type="ECO:0000256" key="7">
    <source>
        <dbReference type="ARBA" id="ARBA00030516"/>
    </source>
</evidence>
<keyword evidence="5" id="KW-0963">Cytoplasm</keyword>
<dbReference type="EMBL" id="AQIB01078812">
    <property type="status" value="NOT_ANNOTATED_CDS"/>
    <property type="molecule type" value="Genomic_DNA"/>
</dbReference>
<dbReference type="GeneID" id="103233268"/>
<dbReference type="GO" id="GO:0030488">
    <property type="term" value="P:tRNA methylation"/>
    <property type="evidence" value="ECO:0007669"/>
    <property type="project" value="TreeGrafter"/>
</dbReference>
<comment type="subcellular location">
    <subcellularLocation>
        <location evidence="1">Cytoplasm</location>
        <location evidence="1">Perinuclear region</location>
    </subcellularLocation>
    <subcellularLocation>
        <location evidence="2">Nucleus</location>
        <location evidence="2">Nucleoplasm</location>
    </subcellularLocation>
</comment>
<reference evidence="8" key="2">
    <citation type="submission" date="2025-08" db="UniProtKB">
        <authorList>
            <consortium name="Ensembl"/>
        </authorList>
    </citation>
    <scope>IDENTIFICATION</scope>
</reference>
<dbReference type="GeneTree" id="ENSGT00390000009268"/>
<sequence>MKLLTHNLLSSHVRGVGSRGFPLRLQATEVRICPVEFNPNFVARMIPKVEWAAFLEAADNLRLIHVPKGPVEGYEENEEFLRTMHHLLLEVEVIEGTLQCPESGRMFPISRGIPNMLLSEEETES</sequence>
<dbReference type="GO" id="GO:0046982">
    <property type="term" value="F:protein heterodimerization activity"/>
    <property type="evidence" value="ECO:0007669"/>
    <property type="project" value="InterPro"/>
</dbReference>
<dbReference type="RefSeq" id="XP_007992138.2">
    <property type="nucleotide sequence ID" value="XM_007993947.3"/>
</dbReference>
<evidence type="ECO:0000256" key="4">
    <source>
        <dbReference type="ARBA" id="ARBA00019989"/>
    </source>
</evidence>
<dbReference type="GO" id="GO:0048471">
    <property type="term" value="C:perinuclear region of cytoplasm"/>
    <property type="evidence" value="ECO:0007669"/>
    <property type="project" value="UniProtKB-SubCell"/>
</dbReference>
<name>A0A0D9R4B8_CHLSB</name>
<evidence type="ECO:0000313" key="9">
    <source>
        <dbReference type="Proteomes" id="UP000029965"/>
    </source>
</evidence>
<dbReference type="PANTHER" id="PTHR12773:SF0">
    <property type="entry name" value="MULTIFUNCTIONAL METHYLTRANSFERASE SUBUNIT TRM112-LIKE PROTEIN"/>
    <property type="match status" value="1"/>
</dbReference>
<reference evidence="8 9" key="1">
    <citation type="submission" date="2014-03" db="EMBL/GenBank/DDBJ databases">
        <authorList>
            <person name="Warren W."/>
            <person name="Wilson R.K."/>
        </authorList>
    </citation>
    <scope>NUCLEOTIDE SEQUENCE</scope>
</reference>
<dbReference type="GO" id="GO:0005654">
    <property type="term" value="C:nucleoplasm"/>
    <property type="evidence" value="ECO:0007669"/>
    <property type="project" value="UniProtKB-SubCell"/>
</dbReference>
<dbReference type="PANTHER" id="PTHR12773">
    <property type="entry name" value="UPF0315 PROTEIN-RELATED"/>
    <property type="match status" value="1"/>
</dbReference>
<evidence type="ECO:0000256" key="5">
    <source>
        <dbReference type="ARBA" id="ARBA00022490"/>
    </source>
</evidence>
<dbReference type="InterPro" id="IPR005651">
    <property type="entry name" value="Trm112-like"/>
</dbReference>
<dbReference type="Proteomes" id="UP000029965">
    <property type="component" value="Chromosome 1"/>
</dbReference>
<evidence type="ECO:0000256" key="1">
    <source>
        <dbReference type="ARBA" id="ARBA00004556"/>
    </source>
</evidence>
<dbReference type="Gene3D" id="2.20.25.10">
    <property type="match status" value="1"/>
</dbReference>
<dbReference type="OMA" id="NMLTSKC"/>
<organism evidence="8 9">
    <name type="scientific">Chlorocebus sabaeus</name>
    <name type="common">Green monkey</name>
    <name type="synonym">Simia sabaea</name>
    <dbReference type="NCBI Taxonomy" id="60711"/>
    <lineage>
        <taxon>Eukaryota</taxon>
        <taxon>Metazoa</taxon>
        <taxon>Chordata</taxon>
        <taxon>Craniata</taxon>
        <taxon>Vertebrata</taxon>
        <taxon>Euteleostomi</taxon>
        <taxon>Mammalia</taxon>
        <taxon>Eutheria</taxon>
        <taxon>Euarchontoglires</taxon>
        <taxon>Primates</taxon>
        <taxon>Haplorrhini</taxon>
        <taxon>Catarrhini</taxon>
        <taxon>Cercopithecidae</taxon>
        <taxon>Cercopithecinae</taxon>
        <taxon>Chlorocebus</taxon>
    </lineage>
</organism>
<reference evidence="8" key="3">
    <citation type="submission" date="2025-09" db="UniProtKB">
        <authorList>
            <consortium name="Ensembl"/>
        </authorList>
    </citation>
    <scope>IDENTIFICATION</scope>
</reference>
<comment type="similarity">
    <text evidence="3">Belongs to the TRM112 family.</text>
</comment>
<proteinExistence type="inferred from homology"/>
<keyword evidence="9" id="KW-1185">Reference proteome</keyword>
<keyword evidence="6" id="KW-0539">Nucleus</keyword>
<accession>A0A0D9R4B8</accession>
<dbReference type="SUPFAM" id="SSF158997">
    <property type="entry name" value="Trm112p-like"/>
    <property type="match status" value="1"/>
</dbReference>
<dbReference type="STRING" id="60711.ENSCSAP00000003457"/>
<dbReference type="CTD" id="51504"/>
<dbReference type="eggNOG" id="KOG1088">
    <property type="taxonomic scope" value="Eukaryota"/>
</dbReference>
<dbReference type="GO" id="GO:0070476">
    <property type="term" value="P:rRNA (guanine-N7)-methylation"/>
    <property type="evidence" value="ECO:0007669"/>
    <property type="project" value="TreeGrafter"/>
</dbReference>
<dbReference type="Bgee" id="ENSCSAG00000007187">
    <property type="expression patterns" value="Expressed in adrenal cortex and 7 other cell types or tissues"/>
</dbReference>
<evidence type="ECO:0000256" key="2">
    <source>
        <dbReference type="ARBA" id="ARBA00004642"/>
    </source>
</evidence>
<dbReference type="CDD" id="cd21089">
    <property type="entry name" value="Trm112-like"/>
    <property type="match status" value="1"/>
</dbReference>
<dbReference type="FunFam" id="2.20.25.10:FF:000015">
    <property type="entry name" value="Multifunctional methyltransferase subunit TRM112-like protein"/>
    <property type="match status" value="1"/>
</dbReference>